<sequence>MLNFIDGLWSSCGDERIFTFTTNGLDPALVRPGRMDLHIHLSYCTIEGIKLLASSYHGIHGHRPVFEEIEGLLKNVKVTPAVVTEEFMKSEDPDVALGRVVNFLKNKMVEGNGTRA</sequence>
<dbReference type="Pfam" id="PF25568">
    <property type="entry name" value="AAA_lid_At3g28540"/>
    <property type="match status" value="1"/>
</dbReference>
<protein>
    <recommendedName>
        <fullName evidence="1">AAA+ ATPase At3g28540-like C-terminal domain-containing protein</fullName>
    </recommendedName>
</protein>
<dbReference type="InterPro" id="IPR058017">
    <property type="entry name" value="At3g28540-like_C"/>
</dbReference>
<evidence type="ECO:0000259" key="1">
    <source>
        <dbReference type="Pfam" id="PF25568"/>
    </source>
</evidence>
<evidence type="ECO:0000313" key="2">
    <source>
        <dbReference type="EMBL" id="SPC81243.1"/>
    </source>
</evidence>
<organism evidence="2">
    <name type="scientific">Fagus sylvatica</name>
    <name type="common">Beechnut</name>
    <dbReference type="NCBI Taxonomy" id="28930"/>
    <lineage>
        <taxon>Eukaryota</taxon>
        <taxon>Viridiplantae</taxon>
        <taxon>Streptophyta</taxon>
        <taxon>Embryophyta</taxon>
        <taxon>Tracheophyta</taxon>
        <taxon>Spermatophyta</taxon>
        <taxon>Magnoliopsida</taxon>
        <taxon>eudicotyledons</taxon>
        <taxon>Gunneridae</taxon>
        <taxon>Pentapetalae</taxon>
        <taxon>rosids</taxon>
        <taxon>fabids</taxon>
        <taxon>Fagales</taxon>
        <taxon>Fagaceae</taxon>
        <taxon>Fagus</taxon>
    </lineage>
</organism>
<dbReference type="InterPro" id="IPR050747">
    <property type="entry name" value="Mitochondrial_chaperone_BCS1"/>
</dbReference>
<dbReference type="Gene3D" id="3.40.50.300">
    <property type="entry name" value="P-loop containing nucleotide triphosphate hydrolases"/>
    <property type="match status" value="1"/>
</dbReference>
<feature type="domain" description="AAA+ ATPase At3g28540-like C-terminal" evidence="1">
    <location>
        <begin position="44"/>
        <end position="108"/>
    </location>
</feature>
<dbReference type="Gene3D" id="6.10.280.40">
    <property type="match status" value="1"/>
</dbReference>
<name>A0A2N9F2A6_FAGSY</name>
<reference evidence="2" key="1">
    <citation type="submission" date="2018-02" db="EMBL/GenBank/DDBJ databases">
        <authorList>
            <person name="Cohen D.B."/>
            <person name="Kent A.D."/>
        </authorList>
    </citation>
    <scope>NUCLEOTIDE SEQUENCE</scope>
</reference>
<dbReference type="InterPro" id="IPR027417">
    <property type="entry name" value="P-loop_NTPase"/>
</dbReference>
<proteinExistence type="predicted"/>
<accession>A0A2N9F2A6</accession>
<dbReference type="EMBL" id="OIVN01000502">
    <property type="protein sequence ID" value="SPC81243.1"/>
    <property type="molecule type" value="Genomic_DNA"/>
</dbReference>
<gene>
    <name evidence="2" type="ORF">FSB_LOCUS9125</name>
</gene>
<dbReference type="PANTHER" id="PTHR23070">
    <property type="entry name" value="BCS1 AAA-TYPE ATPASE"/>
    <property type="match status" value="1"/>
</dbReference>
<dbReference type="AlphaFoldDB" id="A0A2N9F2A6"/>
<dbReference type="SUPFAM" id="SSF52540">
    <property type="entry name" value="P-loop containing nucleoside triphosphate hydrolases"/>
    <property type="match status" value="1"/>
</dbReference>